<feature type="region of interest" description="Disordered" evidence="1">
    <location>
        <begin position="39"/>
        <end position="61"/>
    </location>
</feature>
<keyword evidence="3" id="KW-1185">Reference proteome</keyword>
<proteinExistence type="predicted"/>
<evidence type="ECO:0000256" key="1">
    <source>
        <dbReference type="SAM" id="MobiDB-lite"/>
    </source>
</evidence>
<dbReference type="EMBL" id="BAABLD010000017">
    <property type="protein sequence ID" value="GAA5172205.1"/>
    <property type="molecule type" value="Genomic_DNA"/>
</dbReference>
<sequence>MGTCNSTGAANAETEDAELDATELWLELLVLLALLELPEAAGDEEPPPPPPPPHPATSRASVNATIPALGASAYIDFQTCVCILISVS</sequence>
<accession>A0ABP9R770</accession>
<comment type="caution">
    <text evidence="2">The sequence shown here is derived from an EMBL/GenBank/DDBJ whole genome shotgun (WGS) entry which is preliminary data.</text>
</comment>
<name>A0ABP9R770_9RHOO</name>
<gene>
    <name evidence="2" type="ORF">GCM10025770_38010</name>
</gene>
<protein>
    <submittedName>
        <fullName evidence="2">Uncharacterized protein</fullName>
    </submittedName>
</protein>
<reference evidence="3" key="1">
    <citation type="journal article" date="2019" name="Int. J. Syst. Evol. Microbiol.">
        <title>The Global Catalogue of Microorganisms (GCM) 10K type strain sequencing project: providing services to taxonomists for standard genome sequencing and annotation.</title>
        <authorList>
            <consortium name="The Broad Institute Genomics Platform"/>
            <consortium name="The Broad Institute Genome Sequencing Center for Infectious Disease"/>
            <person name="Wu L."/>
            <person name="Ma J."/>
        </authorList>
    </citation>
    <scope>NUCLEOTIDE SEQUENCE [LARGE SCALE GENOMIC DNA]</scope>
    <source>
        <strain evidence="3">JCM 18715</strain>
    </source>
</reference>
<evidence type="ECO:0000313" key="3">
    <source>
        <dbReference type="Proteomes" id="UP001500547"/>
    </source>
</evidence>
<dbReference type="Proteomes" id="UP001500547">
    <property type="component" value="Unassembled WGS sequence"/>
</dbReference>
<organism evidence="2 3">
    <name type="scientific">Viridibacterium curvum</name>
    <dbReference type="NCBI Taxonomy" id="1101404"/>
    <lineage>
        <taxon>Bacteria</taxon>
        <taxon>Pseudomonadati</taxon>
        <taxon>Pseudomonadota</taxon>
        <taxon>Betaproteobacteria</taxon>
        <taxon>Rhodocyclales</taxon>
        <taxon>Rhodocyclaceae</taxon>
        <taxon>Viridibacterium</taxon>
    </lineage>
</organism>
<evidence type="ECO:0000313" key="2">
    <source>
        <dbReference type="EMBL" id="GAA5172205.1"/>
    </source>
</evidence>